<reference evidence="11" key="1">
    <citation type="submission" date="2025-08" db="UniProtKB">
        <authorList>
            <consortium name="RefSeq"/>
        </authorList>
    </citation>
    <scope>IDENTIFICATION</scope>
</reference>
<protein>
    <submittedName>
        <fullName evidence="11">CD99 antigen-like isoform X1</fullName>
    </submittedName>
</protein>
<evidence type="ECO:0000256" key="5">
    <source>
        <dbReference type="ARBA" id="ARBA00022989"/>
    </source>
</evidence>
<sequence length="227" mass="23379">MLSLRLACFVCLAFAVSEITGQDYFDLGDALDDPVPTKKPVPTRKPNADGDLHLEDAFGEEMKTPAPKPKPGGGGGAGAGGSFGDDDLAVAAGGHPNQPSGGNIGDDDLYNIAGGHKPNNPGGSGRGGVASDDPGKSSEDMKPNQIGGIVGGIGAILVAAIGSFIAYQKKKFCFKEGDSSASNLLSQLINFRGQQHASPGGTQGQQVDPKREVLDERWRRVTSGADY</sequence>
<evidence type="ECO:0000313" key="11">
    <source>
        <dbReference type="RefSeq" id="XP_030057945.1"/>
    </source>
</evidence>
<feature type="region of interest" description="Disordered" evidence="7">
    <location>
        <begin position="194"/>
        <end position="227"/>
    </location>
</feature>
<proteinExistence type="inferred from homology"/>
<evidence type="ECO:0000256" key="4">
    <source>
        <dbReference type="ARBA" id="ARBA00022729"/>
    </source>
</evidence>
<evidence type="ECO:0000256" key="3">
    <source>
        <dbReference type="ARBA" id="ARBA00022692"/>
    </source>
</evidence>
<keyword evidence="6 8" id="KW-0472">Membrane</keyword>
<feature type="chain" id="PRO_5027976794" evidence="9">
    <location>
        <begin position="22"/>
        <end position="227"/>
    </location>
</feature>
<accession>A0A6P7Y4D3</accession>
<comment type="similarity">
    <text evidence="2">Belongs to the CD99 family.</text>
</comment>
<dbReference type="GO" id="GO:0034109">
    <property type="term" value="P:homotypic cell-cell adhesion"/>
    <property type="evidence" value="ECO:0007669"/>
    <property type="project" value="TreeGrafter"/>
</dbReference>
<feature type="compositionally biased region" description="Gly residues" evidence="7">
    <location>
        <begin position="71"/>
        <end position="83"/>
    </location>
</feature>
<keyword evidence="4 9" id="KW-0732">Signal</keyword>
<feature type="signal peptide" evidence="9">
    <location>
        <begin position="1"/>
        <end position="21"/>
    </location>
</feature>
<dbReference type="InterPro" id="IPR022078">
    <property type="entry name" value="CD99L2"/>
</dbReference>
<keyword evidence="10" id="KW-1185">Reference proteome</keyword>
<dbReference type="GO" id="GO:2000391">
    <property type="term" value="P:positive regulation of neutrophil extravasation"/>
    <property type="evidence" value="ECO:0007669"/>
    <property type="project" value="TreeGrafter"/>
</dbReference>
<dbReference type="AlphaFoldDB" id="A0A6P7Y4D3"/>
<evidence type="ECO:0000256" key="6">
    <source>
        <dbReference type="ARBA" id="ARBA00023136"/>
    </source>
</evidence>
<dbReference type="KEGG" id="muo:115469438"/>
<feature type="compositionally biased region" description="Basic and acidic residues" evidence="7">
    <location>
        <begin position="46"/>
        <end position="63"/>
    </location>
</feature>
<dbReference type="GO" id="GO:0005886">
    <property type="term" value="C:plasma membrane"/>
    <property type="evidence" value="ECO:0007669"/>
    <property type="project" value="TreeGrafter"/>
</dbReference>
<evidence type="ECO:0000256" key="1">
    <source>
        <dbReference type="ARBA" id="ARBA00004479"/>
    </source>
</evidence>
<dbReference type="GO" id="GO:0072683">
    <property type="term" value="P:T cell extravasation"/>
    <property type="evidence" value="ECO:0007669"/>
    <property type="project" value="TreeGrafter"/>
</dbReference>
<feature type="transmembrane region" description="Helical" evidence="8">
    <location>
        <begin position="146"/>
        <end position="167"/>
    </location>
</feature>
<evidence type="ECO:0000256" key="7">
    <source>
        <dbReference type="SAM" id="MobiDB-lite"/>
    </source>
</evidence>
<dbReference type="RefSeq" id="XP_030057945.1">
    <property type="nucleotide sequence ID" value="XM_030202085.1"/>
</dbReference>
<name>A0A6P7Y4D3_9AMPH</name>
<evidence type="ECO:0000256" key="2">
    <source>
        <dbReference type="ARBA" id="ARBA00008763"/>
    </source>
</evidence>
<dbReference type="Proteomes" id="UP000515156">
    <property type="component" value="Chromosome 4"/>
</dbReference>
<dbReference type="FunCoup" id="A0A6P7Y4D3">
    <property type="interactions" value="312"/>
</dbReference>
<dbReference type="OrthoDB" id="8963727at2759"/>
<evidence type="ECO:0000256" key="8">
    <source>
        <dbReference type="SAM" id="Phobius"/>
    </source>
</evidence>
<feature type="compositionally biased region" description="Basic and acidic residues" evidence="7">
    <location>
        <begin position="208"/>
        <end position="219"/>
    </location>
</feature>
<dbReference type="PANTHER" id="PTHR15076:SF15">
    <property type="entry name" value="CD99 ANTIGEN"/>
    <property type="match status" value="1"/>
</dbReference>
<dbReference type="PANTHER" id="PTHR15076">
    <property type="entry name" value="CD99/MIC2 PROTEIN RELATED"/>
    <property type="match status" value="1"/>
</dbReference>
<dbReference type="InParanoid" id="A0A6P7Y4D3"/>
<dbReference type="GeneID" id="115469438"/>
<keyword evidence="3 8" id="KW-0812">Transmembrane</keyword>
<feature type="compositionally biased region" description="Basic and acidic residues" evidence="7">
    <location>
        <begin position="133"/>
        <end position="142"/>
    </location>
</feature>
<gene>
    <name evidence="11" type="primary">LOC115469438</name>
</gene>
<comment type="subcellular location">
    <subcellularLocation>
        <location evidence="1">Membrane</location>
        <topology evidence="1">Single-pass type I membrane protein</topology>
    </subcellularLocation>
</comment>
<feature type="region of interest" description="Disordered" evidence="7">
    <location>
        <begin position="31"/>
        <end position="143"/>
    </location>
</feature>
<keyword evidence="5 8" id="KW-1133">Transmembrane helix</keyword>
<organism evidence="10 11">
    <name type="scientific">Microcaecilia unicolor</name>
    <dbReference type="NCBI Taxonomy" id="1415580"/>
    <lineage>
        <taxon>Eukaryota</taxon>
        <taxon>Metazoa</taxon>
        <taxon>Chordata</taxon>
        <taxon>Craniata</taxon>
        <taxon>Vertebrata</taxon>
        <taxon>Euteleostomi</taxon>
        <taxon>Amphibia</taxon>
        <taxon>Gymnophiona</taxon>
        <taxon>Siphonopidae</taxon>
        <taxon>Microcaecilia</taxon>
    </lineage>
</organism>
<evidence type="ECO:0000313" key="10">
    <source>
        <dbReference type="Proteomes" id="UP000515156"/>
    </source>
</evidence>
<evidence type="ECO:0000256" key="9">
    <source>
        <dbReference type="SAM" id="SignalP"/>
    </source>
</evidence>
<dbReference type="Pfam" id="PF12301">
    <property type="entry name" value="CD99L2"/>
    <property type="match status" value="1"/>
</dbReference>